<gene>
    <name evidence="1" type="ORF">E2C01_022026</name>
</gene>
<dbReference type="EMBL" id="VSRR010001970">
    <property type="protein sequence ID" value="MPC28814.1"/>
    <property type="molecule type" value="Genomic_DNA"/>
</dbReference>
<dbReference type="Proteomes" id="UP000324222">
    <property type="component" value="Unassembled WGS sequence"/>
</dbReference>
<protein>
    <submittedName>
        <fullName evidence="1">Uncharacterized protein</fullName>
    </submittedName>
</protein>
<proteinExistence type="predicted"/>
<reference evidence="1 2" key="1">
    <citation type="submission" date="2019-05" db="EMBL/GenBank/DDBJ databases">
        <title>Another draft genome of Portunus trituberculatus and its Hox gene families provides insights of decapod evolution.</title>
        <authorList>
            <person name="Jeong J.-H."/>
            <person name="Song I."/>
            <person name="Kim S."/>
            <person name="Choi T."/>
            <person name="Kim D."/>
            <person name="Ryu S."/>
            <person name="Kim W."/>
        </authorList>
    </citation>
    <scope>NUCLEOTIDE SEQUENCE [LARGE SCALE GENOMIC DNA]</scope>
    <source>
        <tissue evidence="1">Muscle</tissue>
    </source>
</reference>
<dbReference type="AlphaFoldDB" id="A0A5B7E7T9"/>
<name>A0A5B7E7T9_PORTR</name>
<evidence type="ECO:0000313" key="2">
    <source>
        <dbReference type="Proteomes" id="UP000324222"/>
    </source>
</evidence>
<accession>A0A5B7E7T9</accession>
<keyword evidence="2" id="KW-1185">Reference proteome</keyword>
<sequence>MKVDEEENIPRSRKDELCFGVRTITNAVNRLHAALHDQLTACWGTMLPQCLRNYHQNTLAATFSAKPILVLSPVPTAVPPAASMYRRGRVAFTRSMPNAICWAYPPNSWPRNFHYLSVGSTNLDNVCKLLGFVIQSLMKSYQARQKSIVNLYSSGNVHGCRLATNNFICCFRDGIRNLRIKAKLLVDLCRCLLQDTKSLDHSLGVSYTDSQSLVSASQNTKSTMMKLVALLTSKESYACVRVLVSMQPL</sequence>
<evidence type="ECO:0000313" key="1">
    <source>
        <dbReference type="EMBL" id="MPC28814.1"/>
    </source>
</evidence>
<organism evidence="1 2">
    <name type="scientific">Portunus trituberculatus</name>
    <name type="common">Swimming crab</name>
    <name type="synonym">Neptunus trituberculatus</name>
    <dbReference type="NCBI Taxonomy" id="210409"/>
    <lineage>
        <taxon>Eukaryota</taxon>
        <taxon>Metazoa</taxon>
        <taxon>Ecdysozoa</taxon>
        <taxon>Arthropoda</taxon>
        <taxon>Crustacea</taxon>
        <taxon>Multicrustacea</taxon>
        <taxon>Malacostraca</taxon>
        <taxon>Eumalacostraca</taxon>
        <taxon>Eucarida</taxon>
        <taxon>Decapoda</taxon>
        <taxon>Pleocyemata</taxon>
        <taxon>Brachyura</taxon>
        <taxon>Eubrachyura</taxon>
        <taxon>Portunoidea</taxon>
        <taxon>Portunidae</taxon>
        <taxon>Portuninae</taxon>
        <taxon>Portunus</taxon>
    </lineage>
</organism>
<comment type="caution">
    <text evidence="1">The sequence shown here is derived from an EMBL/GenBank/DDBJ whole genome shotgun (WGS) entry which is preliminary data.</text>
</comment>